<dbReference type="NCBIfam" id="TIGR01726">
    <property type="entry name" value="HEQRo_perm_3TM"/>
    <property type="match status" value="1"/>
</dbReference>
<feature type="transmembrane region" description="Helical" evidence="7">
    <location>
        <begin position="108"/>
        <end position="129"/>
    </location>
</feature>
<comment type="similarity">
    <text evidence="7">Belongs to the binding-protein-dependent transport system permease family.</text>
</comment>
<dbReference type="PANTHER" id="PTHR30614">
    <property type="entry name" value="MEMBRANE COMPONENT OF AMINO ACID ABC TRANSPORTER"/>
    <property type="match status" value="1"/>
</dbReference>
<proteinExistence type="inferred from homology"/>
<comment type="subcellular location">
    <subcellularLocation>
        <location evidence="1 7">Cell membrane</location>
        <topology evidence="1 7">Multi-pass membrane protein</topology>
    </subcellularLocation>
</comment>
<evidence type="ECO:0000256" key="7">
    <source>
        <dbReference type="RuleBase" id="RU363032"/>
    </source>
</evidence>
<feature type="transmembrane region" description="Helical" evidence="7">
    <location>
        <begin position="85"/>
        <end position="101"/>
    </location>
</feature>
<keyword evidence="5 7" id="KW-1133">Transmembrane helix</keyword>
<dbReference type="Pfam" id="PF00528">
    <property type="entry name" value="BPD_transp_1"/>
    <property type="match status" value="1"/>
</dbReference>
<dbReference type="InterPro" id="IPR000515">
    <property type="entry name" value="MetI-like"/>
</dbReference>
<dbReference type="OrthoDB" id="9805999at2"/>
<gene>
    <name evidence="9" type="ORF">EDM56_18810</name>
</gene>
<keyword evidence="4 7" id="KW-0812">Transmembrane</keyword>
<evidence type="ECO:0000259" key="8">
    <source>
        <dbReference type="PROSITE" id="PS50928"/>
    </source>
</evidence>
<feature type="transmembrane region" description="Helical" evidence="7">
    <location>
        <begin position="368"/>
        <end position="386"/>
    </location>
</feature>
<dbReference type="InterPro" id="IPR010065">
    <property type="entry name" value="AA_ABC_transptr_permease_3TM"/>
</dbReference>
<protein>
    <submittedName>
        <fullName evidence="9">Amino acid ABC transporter permease</fullName>
    </submittedName>
</protein>
<feature type="transmembrane region" description="Helical" evidence="7">
    <location>
        <begin position="33"/>
        <end position="51"/>
    </location>
</feature>
<dbReference type="CDD" id="cd06261">
    <property type="entry name" value="TM_PBP2"/>
    <property type="match status" value="1"/>
</dbReference>
<keyword evidence="6 7" id="KW-0472">Membrane</keyword>
<dbReference type="InterPro" id="IPR035906">
    <property type="entry name" value="MetI-like_sf"/>
</dbReference>
<feature type="transmembrane region" description="Helical" evidence="7">
    <location>
        <begin position="163"/>
        <end position="183"/>
    </location>
</feature>
<organism evidence="9 10">
    <name type="scientific">Brevibacillus fluminis</name>
    <dbReference type="NCBI Taxonomy" id="511487"/>
    <lineage>
        <taxon>Bacteria</taxon>
        <taxon>Bacillati</taxon>
        <taxon>Bacillota</taxon>
        <taxon>Bacilli</taxon>
        <taxon>Bacillales</taxon>
        <taxon>Paenibacillaceae</taxon>
        <taxon>Brevibacillus</taxon>
    </lineage>
</organism>
<keyword evidence="2 7" id="KW-0813">Transport</keyword>
<evidence type="ECO:0000313" key="10">
    <source>
        <dbReference type="Proteomes" id="UP000271031"/>
    </source>
</evidence>
<dbReference type="GO" id="GO:0043190">
    <property type="term" value="C:ATP-binding cassette (ABC) transporter complex"/>
    <property type="evidence" value="ECO:0007669"/>
    <property type="project" value="InterPro"/>
</dbReference>
<name>A0A3M8DE50_9BACL</name>
<dbReference type="AlphaFoldDB" id="A0A3M8DE50"/>
<dbReference type="InterPro" id="IPR043429">
    <property type="entry name" value="ArtM/GltK/GlnP/TcyL/YhdX-like"/>
</dbReference>
<feature type="domain" description="ABC transmembrane type-1" evidence="8">
    <location>
        <begin position="193"/>
        <end position="387"/>
    </location>
</feature>
<keyword evidence="10" id="KW-1185">Reference proteome</keyword>
<dbReference type="Proteomes" id="UP000271031">
    <property type="component" value="Unassembled WGS sequence"/>
</dbReference>
<dbReference type="SUPFAM" id="SSF161098">
    <property type="entry name" value="MetI-like"/>
    <property type="match status" value="1"/>
</dbReference>
<dbReference type="GO" id="GO:0006865">
    <property type="term" value="P:amino acid transport"/>
    <property type="evidence" value="ECO:0007669"/>
    <property type="project" value="TreeGrafter"/>
</dbReference>
<feature type="transmembrane region" description="Helical" evidence="7">
    <location>
        <begin position="189"/>
        <end position="214"/>
    </location>
</feature>
<keyword evidence="3" id="KW-1003">Cell membrane</keyword>
<comment type="caution">
    <text evidence="9">The sequence shown here is derived from an EMBL/GenBank/DDBJ whole genome shotgun (WGS) entry which is preliminary data.</text>
</comment>
<evidence type="ECO:0000256" key="4">
    <source>
        <dbReference type="ARBA" id="ARBA00022692"/>
    </source>
</evidence>
<evidence type="ECO:0000313" key="9">
    <source>
        <dbReference type="EMBL" id="RNB85457.1"/>
    </source>
</evidence>
<evidence type="ECO:0000256" key="1">
    <source>
        <dbReference type="ARBA" id="ARBA00004651"/>
    </source>
</evidence>
<dbReference type="EMBL" id="RHHQ01000014">
    <property type="protein sequence ID" value="RNB85457.1"/>
    <property type="molecule type" value="Genomic_DNA"/>
</dbReference>
<sequence>MPSTNITLVTRKRSGQAFVQICLRAIKQNLFSSWPNTLVTFLLLLVLGYLLKEAVYWIAVTAKWDVIVANFQLLMVGQYPAAETWRVWIIVTICSCLLGSAGGRQKGLWSHTSVFFLALFLLALLLPFLSLASRIWLAANIVVMGAGYLLCKKWPGSRKANLIGWICLVPLAILILQGAGAFHTVDSKLWGGFLLTILIAGISIVCSFPLGFLLALGRRSKLVVVRWFSVAYIELIRGVPLIAVLFMAQLMVPLFLGEGIELSNVLRAIIGFTLFNAAYFAETVRGGLQAIPRGQFEAADALGLSYIQKMGLVISPQAIRAVIPALVGNVIEVFKDTSLVAIVSLLDLIGIAKRIAANPQFLGTQMEVYLFVAFIFIIFCFFMSYISKSLERSFNVGR</sequence>
<reference evidence="9 10" key="1">
    <citation type="submission" date="2018-10" db="EMBL/GenBank/DDBJ databases">
        <title>Phylogenomics of Brevibacillus.</title>
        <authorList>
            <person name="Dunlap C."/>
        </authorList>
    </citation>
    <scope>NUCLEOTIDE SEQUENCE [LARGE SCALE GENOMIC DNA]</scope>
    <source>
        <strain evidence="9 10">JCM 15716</strain>
    </source>
</reference>
<evidence type="ECO:0000256" key="6">
    <source>
        <dbReference type="ARBA" id="ARBA00023136"/>
    </source>
</evidence>
<dbReference type="GO" id="GO:0022857">
    <property type="term" value="F:transmembrane transporter activity"/>
    <property type="evidence" value="ECO:0007669"/>
    <property type="project" value="InterPro"/>
</dbReference>
<feature type="transmembrane region" description="Helical" evidence="7">
    <location>
        <begin position="235"/>
        <end position="256"/>
    </location>
</feature>
<dbReference type="RefSeq" id="WP_122919462.1">
    <property type="nucleotide sequence ID" value="NZ_RHHQ01000014.1"/>
</dbReference>
<dbReference type="Gene3D" id="1.10.3720.10">
    <property type="entry name" value="MetI-like"/>
    <property type="match status" value="1"/>
</dbReference>
<evidence type="ECO:0000256" key="2">
    <source>
        <dbReference type="ARBA" id="ARBA00022448"/>
    </source>
</evidence>
<accession>A0A3M8DE50</accession>
<evidence type="ECO:0000256" key="3">
    <source>
        <dbReference type="ARBA" id="ARBA00022475"/>
    </source>
</evidence>
<feature type="transmembrane region" description="Helical" evidence="7">
    <location>
        <begin position="262"/>
        <end position="281"/>
    </location>
</feature>
<evidence type="ECO:0000256" key="5">
    <source>
        <dbReference type="ARBA" id="ARBA00022989"/>
    </source>
</evidence>
<dbReference type="PANTHER" id="PTHR30614:SF41">
    <property type="entry name" value="INNER MEMBRANE AMINO-ACID ABC TRANSPORTER PERMEASE PROTEIN YHDY"/>
    <property type="match status" value="1"/>
</dbReference>
<dbReference type="PROSITE" id="PS50928">
    <property type="entry name" value="ABC_TM1"/>
    <property type="match status" value="1"/>
</dbReference>
<feature type="transmembrane region" description="Helical" evidence="7">
    <location>
        <begin position="135"/>
        <end position="151"/>
    </location>
</feature>